<dbReference type="RefSeq" id="WP_075736021.1">
    <property type="nucleotide sequence ID" value="NZ_CP009249.1"/>
</dbReference>
<dbReference type="InterPro" id="IPR013078">
    <property type="entry name" value="His_Pase_superF_clade-1"/>
</dbReference>
<dbReference type="SUPFAM" id="SSF53254">
    <property type="entry name" value="Phosphoglycerate mutase-like"/>
    <property type="match status" value="1"/>
</dbReference>
<dbReference type="KEGG" id="cpho:CPHO_11640"/>
<dbReference type="OrthoDB" id="9793115at2"/>
<dbReference type="SMART" id="SM00855">
    <property type="entry name" value="PGAM"/>
    <property type="match status" value="1"/>
</dbReference>
<dbReference type="InterPro" id="IPR029033">
    <property type="entry name" value="His_PPase_superfam"/>
</dbReference>
<gene>
    <name evidence="1" type="ORF">CPHO_11640</name>
</gene>
<dbReference type="EMBL" id="CP009249">
    <property type="protein sequence ID" value="APT93435.1"/>
    <property type="molecule type" value="Genomic_DNA"/>
</dbReference>
<sequence length="213" mass="23763">MRIYLVRHGNTYSNVNHIMDTLPPGAELTDTGRQQATDVGYELADLIEGTPRVLSSVAIRAQQTAMAAMRSFEKARDMQPHSIRIEPVMGVQEVFAGDYEMDGSEEVRREYTNALHGWLYGDKQARMKGGETCEDVLARYQPVLEEAVAAGEGPLVVFSHGAAIRVVTRWACNVDPDFAYSGYISNCSFTVMETGGKPFGEWTLERWADFELE</sequence>
<keyword evidence="2" id="KW-1185">Reference proteome</keyword>
<dbReference type="AlphaFoldDB" id="A0A1L7D5P6"/>
<dbReference type="Pfam" id="PF00300">
    <property type="entry name" value="His_Phos_1"/>
    <property type="match status" value="1"/>
</dbReference>
<dbReference type="GO" id="GO:0016791">
    <property type="term" value="F:phosphatase activity"/>
    <property type="evidence" value="ECO:0007669"/>
    <property type="project" value="TreeGrafter"/>
</dbReference>
<dbReference type="PANTHER" id="PTHR48100">
    <property type="entry name" value="BROAD-SPECIFICITY PHOSPHATASE YOR283W-RELATED"/>
    <property type="match status" value="1"/>
</dbReference>
<dbReference type="PANTHER" id="PTHR48100:SF1">
    <property type="entry name" value="HISTIDINE PHOSPHATASE FAMILY PROTEIN-RELATED"/>
    <property type="match status" value="1"/>
</dbReference>
<dbReference type="STRING" id="161895.CPHO_11640"/>
<evidence type="ECO:0000313" key="1">
    <source>
        <dbReference type="EMBL" id="APT93435.1"/>
    </source>
</evidence>
<evidence type="ECO:0000313" key="2">
    <source>
        <dbReference type="Proteomes" id="UP000185491"/>
    </source>
</evidence>
<dbReference type="GO" id="GO:0005737">
    <property type="term" value="C:cytoplasm"/>
    <property type="evidence" value="ECO:0007669"/>
    <property type="project" value="TreeGrafter"/>
</dbReference>
<proteinExistence type="predicted"/>
<dbReference type="InterPro" id="IPR050275">
    <property type="entry name" value="PGM_Phosphatase"/>
</dbReference>
<name>A0A1L7D5P6_9CORY</name>
<dbReference type="Gene3D" id="3.40.50.1240">
    <property type="entry name" value="Phosphoglycerate mutase-like"/>
    <property type="match status" value="1"/>
</dbReference>
<protein>
    <submittedName>
        <fullName evidence="1">Phosphoglycerate mutase</fullName>
    </submittedName>
</protein>
<dbReference type="CDD" id="cd07067">
    <property type="entry name" value="HP_PGM_like"/>
    <property type="match status" value="1"/>
</dbReference>
<organism evidence="1 2">
    <name type="scientific">Corynebacterium phocae</name>
    <dbReference type="NCBI Taxonomy" id="161895"/>
    <lineage>
        <taxon>Bacteria</taxon>
        <taxon>Bacillati</taxon>
        <taxon>Actinomycetota</taxon>
        <taxon>Actinomycetes</taxon>
        <taxon>Mycobacteriales</taxon>
        <taxon>Corynebacteriaceae</taxon>
        <taxon>Corynebacterium</taxon>
    </lineage>
</organism>
<reference evidence="1 2" key="1">
    <citation type="submission" date="2014-08" db="EMBL/GenBank/DDBJ databases">
        <title>Complete genome sequence of Corynebacterium phocae M408/89/1(T)(=DSM 44612(T)), isolated from the common seal (Phoca vitulina).</title>
        <authorList>
            <person name="Ruckert C."/>
            <person name="Albersmeier A."/>
            <person name="Winkler A."/>
            <person name="Kalinowski J."/>
        </authorList>
    </citation>
    <scope>NUCLEOTIDE SEQUENCE [LARGE SCALE GENOMIC DNA]</scope>
    <source>
        <strain evidence="1 2">M408/89/1</strain>
    </source>
</reference>
<accession>A0A1L7D5P6</accession>
<dbReference type="Proteomes" id="UP000185491">
    <property type="component" value="Chromosome"/>
</dbReference>